<protein>
    <submittedName>
        <fullName evidence="2">Uncharacterized protein</fullName>
    </submittedName>
</protein>
<dbReference type="AlphaFoldDB" id="A0A644UK27"/>
<feature type="compositionally biased region" description="Gly residues" evidence="1">
    <location>
        <begin position="822"/>
        <end position="845"/>
    </location>
</feature>
<organism evidence="2">
    <name type="scientific">bioreactor metagenome</name>
    <dbReference type="NCBI Taxonomy" id="1076179"/>
    <lineage>
        <taxon>unclassified sequences</taxon>
        <taxon>metagenomes</taxon>
        <taxon>ecological metagenomes</taxon>
    </lineage>
</organism>
<sequence>MAAERVTRLAGGDDEDRAVGIGEIIDAAIARAVHIGEGGRARARGQAPVQGEIAARGRLPDVHQPVQDRRLAEHGMVVQRLMRIAPAPAFDIGPVFRLQLQERLVKRDPRDVGAGLDRCRLHHVAPAAGALGVAEHALDEQRLEMGEFRGERAELVADQPVLQVPHPGGIDQRLGQVLVHVAIPGGEQFERALAQPFGRALGCGLAGEPQVLADERQQVARGGRDGVELGRDEAFARMHLALAHQPRQAQHALAVAPVEADIVGEGAVDHLVVGVDDDAALGVEEARVVGIGQPALPAVHRLPARRGHPSLRDMARIACRDRADRHHADAGFVGEDQVLGRRDVALARRHRRRDRARLHQREPGAHRGVGRVERGPVQRDDIARGRDRGEVEMPRRQHRAVVGPAQGDGDGLGVLHLDDRVAGVEGLPAVGRAVALGIGGVQLFDVQVLVVDMGRGDAPAEPRIAPAQHQRQARDGGADDAAGAELEPGKIPPRRRGEGHVRIVRQQRATGRRAARCGGDGIRGTGEVARREGRHPPFGIGHLQPGGEAREKARVIGKCGDACTRHVRQDILHPVLAQHRDARPQHLGLHLACGFGGQKLEDGDGIGGRPVGDIGLEQEELGRAAAKRALVHLFDPGVDAAGIGLERGFRLFVLRRHRFHRRAVKVEAPHQLVGLQRLGAEDFAQPALHGAAQHGHLPQPVLRMGKAEGEEHVGIGLAEDMRHVLGRAHDLDRGRDAGDAVARVVIGQRARGEIPSPEPGQDQHHERQRDKADHPAKQGEHRRARRLREGASVDGAGREVTKSGRTNDQRAFRARKREQAHGEGGISGARGDGVPDGGASGGEGA</sequence>
<feature type="region of interest" description="Disordered" evidence="1">
    <location>
        <begin position="388"/>
        <end position="407"/>
    </location>
</feature>
<comment type="caution">
    <text evidence="2">The sequence shown here is derived from an EMBL/GenBank/DDBJ whole genome shotgun (WGS) entry which is preliminary data.</text>
</comment>
<feature type="region of interest" description="Disordered" evidence="1">
    <location>
        <begin position="350"/>
        <end position="371"/>
    </location>
</feature>
<proteinExistence type="predicted"/>
<feature type="region of interest" description="Disordered" evidence="1">
    <location>
        <begin position="460"/>
        <end position="547"/>
    </location>
</feature>
<evidence type="ECO:0000256" key="1">
    <source>
        <dbReference type="SAM" id="MobiDB-lite"/>
    </source>
</evidence>
<evidence type="ECO:0000313" key="2">
    <source>
        <dbReference type="EMBL" id="MPL79212.1"/>
    </source>
</evidence>
<accession>A0A644UK27</accession>
<feature type="region of interest" description="Disordered" evidence="1">
    <location>
        <begin position="748"/>
        <end position="845"/>
    </location>
</feature>
<gene>
    <name evidence="2" type="ORF">SDC9_25087</name>
</gene>
<feature type="compositionally biased region" description="Basic residues" evidence="1">
    <location>
        <begin position="502"/>
        <end position="515"/>
    </location>
</feature>
<feature type="compositionally biased region" description="Basic and acidic residues" evidence="1">
    <location>
        <begin position="761"/>
        <end position="821"/>
    </location>
</feature>
<dbReference type="EMBL" id="VSSQ01000124">
    <property type="protein sequence ID" value="MPL79212.1"/>
    <property type="molecule type" value="Genomic_DNA"/>
</dbReference>
<reference evidence="2" key="1">
    <citation type="submission" date="2019-08" db="EMBL/GenBank/DDBJ databases">
        <authorList>
            <person name="Kucharzyk K."/>
            <person name="Murdoch R.W."/>
            <person name="Higgins S."/>
            <person name="Loffler F."/>
        </authorList>
    </citation>
    <scope>NUCLEOTIDE SEQUENCE</scope>
</reference>
<name>A0A644UK27_9ZZZZ</name>
<feature type="compositionally biased region" description="Basic and acidic residues" evidence="1">
    <location>
        <begin position="357"/>
        <end position="371"/>
    </location>
</feature>